<keyword evidence="7" id="KW-1185">Reference proteome</keyword>
<dbReference type="InterPro" id="IPR006671">
    <property type="entry name" value="Cyclin_N"/>
</dbReference>
<dbReference type="InterPro" id="IPR043198">
    <property type="entry name" value="Cyclin/Ssn8"/>
</dbReference>
<comment type="similarity">
    <text evidence="1">Belongs to the cyclin family. Cyclin C subfamily.</text>
</comment>
<dbReference type="STRING" id="1408157.A0A1J7IN06"/>
<reference evidence="6 7" key="1">
    <citation type="submission" date="2016-10" db="EMBL/GenBank/DDBJ databases">
        <title>Draft genome sequence of Coniochaeta ligniaria NRRL30616, a lignocellulolytic fungus for bioabatement of inhibitors in plant biomass hydrolysates.</title>
        <authorList>
            <consortium name="DOE Joint Genome Institute"/>
            <person name="Jimenez D.J."/>
            <person name="Hector R.E."/>
            <person name="Riley R."/>
            <person name="Sun H."/>
            <person name="Grigoriev I.V."/>
            <person name="Van Elsas J.D."/>
            <person name="Nichols N.N."/>
        </authorList>
    </citation>
    <scope>NUCLEOTIDE SEQUENCE [LARGE SCALE GENOMIC DNA]</scope>
    <source>
        <strain evidence="6 7">NRRL 30616</strain>
    </source>
</reference>
<keyword evidence="3" id="KW-0195">Cyclin</keyword>
<evidence type="ECO:0000259" key="5">
    <source>
        <dbReference type="SMART" id="SM00385"/>
    </source>
</evidence>
<evidence type="ECO:0000313" key="6">
    <source>
        <dbReference type="EMBL" id="OIW28765.1"/>
    </source>
</evidence>
<dbReference type="InParanoid" id="A0A1J7IN06"/>
<dbReference type="GO" id="GO:0016538">
    <property type="term" value="F:cyclin-dependent protein serine/threonine kinase regulator activity"/>
    <property type="evidence" value="ECO:0007669"/>
    <property type="project" value="InterPro"/>
</dbReference>
<dbReference type="SUPFAM" id="SSF47954">
    <property type="entry name" value="Cyclin-like"/>
    <property type="match status" value="2"/>
</dbReference>
<dbReference type="Pfam" id="PF00134">
    <property type="entry name" value="Cyclin_N"/>
    <property type="match status" value="1"/>
</dbReference>
<name>A0A1J7IN06_9PEZI</name>
<feature type="region of interest" description="Disordered" evidence="4">
    <location>
        <begin position="311"/>
        <end position="338"/>
    </location>
</feature>
<dbReference type="GO" id="GO:0006357">
    <property type="term" value="P:regulation of transcription by RNA polymerase II"/>
    <property type="evidence" value="ECO:0007669"/>
    <property type="project" value="InterPro"/>
</dbReference>
<feature type="compositionally biased region" description="Basic and acidic residues" evidence="4">
    <location>
        <begin position="376"/>
        <end position="386"/>
    </location>
</feature>
<dbReference type="Proteomes" id="UP000182658">
    <property type="component" value="Unassembled WGS sequence"/>
</dbReference>
<dbReference type="OrthoDB" id="4951845at2759"/>
<gene>
    <name evidence="6" type="ORF">CONLIGDRAFT_681714</name>
</gene>
<evidence type="ECO:0000256" key="2">
    <source>
        <dbReference type="ARBA" id="ARBA00014912"/>
    </source>
</evidence>
<evidence type="ECO:0000256" key="4">
    <source>
        <dbReference type="SAM" id="MobiDB-lite"/>
    </source>
</evidence>
<dbReference type="AlphaFoldDB" id="A0A1J7IN06"/>
<feature type="region of interest" description="Disordered" evidence="4">
    <location>
        <begin position="373"/>
        <end position="426"/>
    </location>
</feature>
<dbReference type="InterPro" id="IPR036915">
    <property type="entry name" value="Cyclin-like_sf"/>
</dbReference>
<dbReference type="Gene3D" id="1.10.472.10">
    <property type="entry name" value="Cyclin-like"/>
    <property type="match status" value="1"/>
</dbReference>
<evidence type="ECO:0000256" key="3">
    <source>
        <dbReference type="RuleBase" id="RU000383"/>
    </source>
</evidence>
<accession>A0A1J7IN06</accession>
<dbReference type="PANTHER" id="PTHR10026">
    <property type="entry name" value="CYCLIN"/>
    <property type="match status" value="1"/>
</dbReference>
<proteinExistence type="inferred from homology"/>
<evidence type="ECO:0000313" key="7">
    <source>
        <dbReference type="Proteomes" id="UP000182658"/>
    </source>
</evidence>
<feature type="region of interest" description="Disordered" evidence="4">
    <location>
        <begin position="1"/>
        <end position="22"/>
    </location>
</feature>
<feature type="domain" description="Cyclin-like" evidence="5">
    <location>
        <begin position="59"/>
        <end position="157"/>
    </location>
</feature>
<feature type="compositionally biased region" description="Basic residues" evidence="4">
    <location>
        <begin position="417"/>
        <end position="426"/>
    </location>
</feature>
<feature type="compositionally biased region" description="Pro residues" evidence="4">
    <location>
        <begin position="7"/>
        <end position="19"/>
    </location>
</feature>
<evidence type="ECO:0000256" key="1">
    <source>
        <dbReference type="ARBA" id="ARBA00008638"/>
    </source>
</evidence>
<organism evidence="6 7">
    <name type="scientific">Coniochaeta ligniaria NRRL 30616</name>
    <dbReference type="NCBI Taxonomy" id="1408157"/>
    <lineage>
        <taxon>Eukaryota</taxon>
        <taxon>Fungi</taxon>
        <taxon>Dikarya</taxon>
        <taxon>Ascomycota</taxon>
        <taxon>Pezizomycotina</taxon>
        <taxon>Sordariomycetes</taxon>
        <taxon>Sordariomycetidae</taxon>
        <taxon>Coniochaetales</taxon>
        <taxon>Coniochaetaceae</taxon>
        <taxon>Coniochaeta</taxon>
    </lineage>
</organism>
<feature type="compositionally biased region" description="Low complexity" evidence="4">
    <location>
        <begin position="312"/>
        <end position="338"/>
    </location>
</feature>
<dbReference type="EMBL" id="KV875098">
    <property type="protein sequence ID" value="OIW28765.1"/>
    <property type="molecule type" value="Genomic_DNA"/>
</dbReference>
<dbReference type="SMART" id="SM00385">
    <property type="entry name" value="CYCLIN"/>
    <property type="match status" value="1"/>
</dbReference>
<sequence>MTTADAPPTPVEPTVPKGPNPGAISIANQYIFEQNVRQMLRENGCDPAREDSYRIQGVQLIDNVREALQLPVKTFVTASTYYHKFRMCHRDAEYNYQDAALASLFVACKVEDTIKKSREILCAAHNIKYPDHPLAQDDKSFSRPSELIVGLERLILETIGFDFRVRYPQKVLIKTVRKLLPPEHAKEFLAVAYDMSIDIYKSFAPIKQTTFTTVMAVVELTALLTRLHLDKIRSLELNRWHTNRGCVVETMLDLLDVYAHFQKSTKIGLRFPQDKFINVKIGLNKELDASNRLCRYETFCQQCQAEVKDIHPITPGSATSPATTSSYPGTTTIKRTTKSTDATMRFVFDEDEARREQDTVSDFFREEYEEYEVEVEEKIPESEHNHSRPGQSRHQNHDHGWAPYHRNRHGHSNDRYKGRKGHGGYR</sequence>
<dbReference type="InterPro" id="IPR013763">
    <property type="entry name" value="Cyclin-like_dom"/>
</dbReference>
<protein>
    <recommendedName>
        <fullName evidence="2">RNA polymerase II holoenzyme cyclin-like subunit</fullName>
    </recommendedName>
</protein>